<feature type="binding site" evidence="7">
    <location>
        <begin position="178"/>
        <end position="179"/>
    </location>
    <ligand>
        <name>substrate</name>
    </ligand>
</feature>
<dbReference type="RefSeq" id="WP_283345572.1">
    <property type="nucleotide sequence ID" value="NZ_JASHIF010000016.1"/>
</dbReference>
<sequence length="193" mass="21559">MKKLCFATNNAHKLQEIQAMLGEQFELISLEATGCKEELPETGNTLEANSLQKAQYLFDNYSNINCFADDTGLEVEALNGEPGVYSARYAGAHRNNADNIALLLTNLKDKASRKARFRTVITLILDGVIHQFDGIVEGQIIEELRGEGGFGYDPVFVPDGYEQTFAEMTMEQKASMSHRGRAFQKLVQFLKEI</sequence>
<feature type="binding site" evidence="7">
    <location>
        <position position="71"/>
    </location>
    <ligand>
        <name>substrate</name>
    </ligand>
</feature>
<dbReference type="Pfam" id="PF01725">
    <property type="entry name" value="Ham1p_like"/>
    <property type="match status" value="1"/>
</dbReference>
<accession>A0ABT6YC68</accession>
<dbReference type="SUPFAM" id="SSF52972">
    <property type="entry name" value="ITPase-like"/>
    <property type="match status" value="1"/>
</dbReference>
<dbReference type="Proteomes" id="UP001236507">
    <property type="component" value="Unassembled WGS sequence"/>
</dbReference>
<comment type="subunit">
    <text evidence="7">Homodimer.</text>
</comment>
<evidence type="ECO:0000256" key="6">
    <source>
        <dbReference type="ARBA" id="ARBA00023080"/>
    </source>
</evidence>
<comment type="catalytic activity">
    <reaction evidence="7">
        <text>ITP + H2O = IMP + diphosphate + H(+)</text>
        <dbReference type="Rhea" id="RHEA:29399"/>
        <dbReference type="ChEBI" id="CHEBI:15377"/>
        <dbReference type="ChEBI" id="CHEBI:15378"/>
        <dbReference type="ChEBI" id="CHEBI:33019"/>
        <dbReference type="ChEBI" id="CHEBI:58053"/>
        <dbReference type="ChEBI" id="CHEBI:61402"/>
        <dbReference type="EC" id="3.6.1.66"/>
    </reaction>
</comment>
<dbReference type="InterPro" id="IPR020922">
    <property type="entry name" value="dITP/XTP_pyrophosphatase"/>
</dbReference>
<keyword evidence="4 7" id="KW-0378">Hydrolase</keyword>
<feature type="binding site" evidence="7">
    <location>
        <position position="70"/>
    </location>
    <ligand>
        <name>Mg(2+)</name>
        <dbReference type="ChEBI" id="CHEBI:18420"/>
    </ligand>
</feature>
<gene>
    <name evidence="9" type="ORF">QM524_17615</name>
</gene>
<keyword evidence="6 7" id="KW-0546">Nucleotide metabolism</keyword>
<evidence type="ECO:0000256" key="4">
    <source>
        <dbReference type="ARBA" id="ARBA00022801"/>
    </source>
</evidence>
<proteinExistence type="inferred from homology"/>
<reference evidence="9 10" key="1">
    <citation type="submission" date="2023-05" db="EMBL/GenBank/DDBJ databases">
        <title>Novel species of genus Flectobacillus isolated from stream in China.</title>
        <authorList>
            <person name="Lu H."/>
        </authorList>
    </citation>
    <scope>NUCLEOTIDE SEQUENCE [LARGE SCALE GENOMIC DNA]</scope>
    <source>
        <strain evidence="9 10">KCTC 42575</strain>
    </source>
</reference>
<comment type="similarity">
    <text evidence="1 7 8">Belongs to the HAM1 NTPase family.</text>
</comment>
<evidence type="ECO:0000256" key="7">
    <source>
        <dbReference type="HAMAP-Rule" id="MF_01405"/>
    </source>
</evidence>
<organism evidence="9 10">
    <name type="scientific">Flectobacillus roseus</name>
    <dbReference type="NCBI Taxonomy" id="502259"/>
    <lineage>
        <taxon>Bacteria</taxon>
        <taxon>Pseudomonadati</taxon>
        <taxon>Bacteroidota</taxon>
        <taxon>Cytophagia</taxon>
        <taxon>Cytophagales</taxon>
        <taxon>Flectobacillaceae</taxon>
        <taxon>Flectobacillus</taxon>
    </lineage>
</organism>
<dbReference type="CDD" id="cd00515">
    <property type="entry name" value="HAM1"/>
    <property type="match status" value="1"/>
</dbReference>
<keyword evidence="2 7" id="KW-0479">Metal-binding</keyword>
<feature type="active site" description="Proton acceptor" evidence="7">
    <location>
        <position position="70"/>
    </location>
</feature>
<dbReference type="PANTHER" id="PTHR11067">
    <property type="entry name" value="INOSINE TRIPHOSPHATE PYROPHOSPHATASE/HAM1 PROTEIN"/>
    <property type="match status" value="1"/>
</dbReference>
<comment type="caution">
    <text evidence="9">The sequence shown here is derived from an EMBL/GenBank/DDBJ whole genome shotgun (WGS) entry which is preliminary data.</text>
</comment>
<comment type="cofactor">
    <cofactor evidence="7">
        <name>Mg(2+)</name>
        <dbReference type="ChEBI" id="CHEBI:18420"/>
    </cofactor>
    <text evidence="7">Binds 1 Mg(2+) ion per subunit.</text>
</comment>
<dbReference type="EC" id="3.6.1.66" evidence="7"/>
<evidence type="ECO:0000256" key="1">
    <source>
        <dbReference type="ARBA" id="ARBA00008023"/>
    </source>
</evidence>
<dbReference type="NCBIfam" id="NF011398">
    <property type="entry name" value="PRK14823.1"/>
    <property type="match status" value="1"/>
</dbReference>
<dbReference type="HAMAP" id="MF_01405">
    <property type="entry name" value="Non_canon_purine_NTPase"/>
    <property type="match status" value="1"/>
</dbReference>
<protein>
    <recommendedName>
        <fullName evidence="7">dITP/XTP pyrophosphatase</fullName>
        <ecNumber evidence="7">3.6.1.66</ecNumber>
    </recommendedName>
    <alternativeName>
        <fullName evidence="7">Non-canonical purine NTP pyrophosphatase</fullName>
    </alternativeName>
    <alternativeName>
        <fullName evidence="7">Non-standard purine NTP pyrophosphatase</fullName>
    </alternativeName>
    <alternativeName>
        <fullName evidence="7">Nucleoside-triphosphate diphosphatase</fullName>
    </alternativeName>
    <alternativeName>
        <fullName evidence="7">Nucleoside-triphosphate pyrophosphatase</fullName>
        <shortName evidence="7">NTPase</shortName>
    </alternativeName>
</protein>
<feature type="binding site" evidence="7">
    <location>
        <begin position="150"/>
        <end position="153"/>
    </location>
    <ligand>
        <name>substrate</name>
    </ligand>
</feature>
<dbReference type="NCBIfam" id="TIGR00042">
    <property type="entry name" value="RdgB/HAM1 family non-canonical purine NTP pyrophosphatase"/>
    <property type="match status" value="1"/>
</dbReference>
<comment type="caution">
    <text evidence="7">Lacks conserved residue(s) required for the propagation of feature annotation.</text>
</comment>
<keyword evidence="5 7" id="KW-0460">Magnesium</keyword>
<comment type="catalytic activity">
    <reaction evidence="7">
        <text>XTP + H2O = XMP + diphosphate + H(+)</text>
        <dbReference type="Rhea" id="RHEA:28610"/>
        <dbReference type="ChEBI" id="CHEBI:15377"/>
        <dbReference type="ChEBI" id="CHEBI:15378"/>
        <dbReference type="ChEBI" id="CHEBI:33019"/>
        <dbReference type="ChEBI" id="CHEBI:57464"/>
        <dbReference type="ChEBI" id="CHEBI:61314"/>
        <dbReference type="EC" id="3.6.1.66"/>
    </reaction>
</comment>
<evidence type="ECO:0000256" key="5">
    <source>
        <dbReference type="ARBA" id="ARBA00022842"/>
    </source>
</evidence>
<keyword evidence="3 7" id="KW-0547">Nucleotide-binding</keyword>
<comment type="function">
    <text evidence="7">Pyrophosphatase that catalyzes the hydrolysis of nucleoside triphosphates to their monophosphate derivatives, with a high preference for the non-canonical purine nucleotides XTP (xanthosine triphosphate), dITP (deoxyinosine triphosphate) and ITP. Seems to function as a house-cleaning enzyme that removes non-canonical purine nucleotides from the nucleotide pool, thus preventing their incorporation into DNA/RNA and avoiding chromosomal lesions.</text>
</comment>
<evidence type="ECO:0000256" key="3">
    <source>
        <dbReference type="ARBA" id="ARBA00022741"/>
    </source>
</evidence>
<dbReference type="InterPro" id="IPR029001">
    <property type="entry name" value="ITPase-like_fam"/>
</dbReference>
<dbReference type="InterPro" id="IPR002637">
    <property type="entry name" value="RdgB/HAM1"/>
</dbReference>
<keyword evidence="10" id="KW-1185">Reference proteome</keyword>
<dbReference type="Gene3D" id="3.90.950.10">
    <property type="match status" value="1"/>
</dbReference>
<comment type="catalytic activity">
    <reaction evidence="7">
        <text>dITP + H2O = dIMP + diphosphate + H(+)</text>
        <dbReference type="Rhea" id="RHEA:28342"/>
        <dbReference type="ChEBI" id="CHEBI:15377"/>
        <dbReference type="ChEBI" id="CHEBI:15378"/>
        <dbReference type="ChEBI" id="CHEBI:33019"/>
        <dbReference type="ChEBI" id="CHEBI:61194"/>
        <dbReference type="ChEBI" id="CHEBI:61382"/>
        <dbReference type="EC" id="3.6.1.66"/>
    </reaction>
</comment>
<name>A0ABT6YC68_9BACT</name>
<evidence type="ECO:0000256" key="2">
    <source>
        <dbReference type="ARBA" id="ARBA00022723"/>
    </source>
</evidence>
<evidence type="ECO:0000313" key="9">
    <source>
        <dbReference type="EMBL" id="MDI9861039.1"/>
    </source>
</evidence>
<feature type="binding site" evidence="7">
    <location>
        <begin position="8"/>
        <end position="13"/>
    </location>
    <ligand>
        <name>substrate</name>
    </ligand>
</feature>
<evidence type="ECO:0000256" key="8">
    <source>
        <dbReference type="RuleBase" id="RU003781"/>
    </source>
</evidence>
<dbReference type="PANTHER" id="PTHR11067:SF9">
    <property type="entry name" value="INOSINE TRIPHOSPHATE PYROPHOSPHATASE"/>
    <property type="match status" value="1"/>
</dbReference>
<dbReference type="EMBL" id="JASHIF010000016">
    <property type="protein sequence ID" value="MDI9861039.1"/>
    <property type="molecule type" value="Genomic_DNA"/>
</dbReference>
<feature type="binding site" evidence="7">
    <location>
        <position position="173"/>
    </location>
    <ligand>
        <name>substrate</name>
    </ligand>
</feature>
<evidence type="ECO:0000313" key="10">
    <source>
        <dbReference type="Proteomes" id="UP001236507"/>
    </source>
</evidence>